<evidence type="ECO:0000256" key="2">
    <source>
        <dbReference type="ARBA" id="ARBA00022723"/>
    </source>
</evidence>
<sequence>MRHFGHIAPEERRRLFHQEPAVFTADAPARVLAVALGATLYSPATRPQLADDVVKQAGRGVVSMVLCLEDSIDDADVVDAEENLVRQFTDLAGRRDVELPLLFIRVRVPEQIPDLVARLGPAVRLLSGFVLPKFTEERGVPFMEALTGAVTASGRRLFAMPVLESPSLLYLETRRETLEGIFRTVDKYRDRVLALRLGVTDFCSSYGLRRAPDMTAYDVQIVASVIADVVNVLGRADGTGFTVTGPVWEYFRAQERMFKPQLRRSPFMEGEVEELRETLIEHDLDGLLREISLDRANGLLGKTCIHPSHVMPVHALSVVSHEEFSDAQDIMRPERLGGGVLRSAYTNKMNEVKPHRAWAERTLQRAEVFGVAGEDIGFVELLAAGLPG</sequence>
<dbReference type="InterPro" id="IPR011206">
    <property type="entry name" value="Citrate_lyase_beta/mcl1/mcl2"/>
</dbReference>
<name>A0ABP7JU24_9ACTN</name>
<accession>A0ABP7JU24</accession>
<dbReference type="InterPro" id="IPR015813">
    <property type="entry name" value="Pyrv/PenolPyrv_kinase-like_dom"/>
</dbReference>
<dbReference type="InterPro" id="IPR040442">
    <property type="entry name" value="Pyrv_kinase-like_dom_sf"/>
</dbReference>
<dbReference type="InterPro" id="IPR039480">
    <property type="entry name" value="C-C_Bond_Lyase-like"/>
</dbReference>
<evidence type="ECO:0000256" key="1">
    <source>
        <dbReference type="ARBA" id="ARBA00001946"/>
    </source>
</evidence>
<evidence type="ECO:0000313" key="4">
    <source>
        <dbReference type="EMBL" id="GAA3854948.1"/>
    </source>
</evidence>
<keyword evidence="2" id="KW-0479">Metal-binding</keyword>
<dbReference type="GO" id="GO:0016829">
    <property type="term" value="F:lyase activity"/>
    <property type="evidence" value="ECO:0007669"/>
    <property type="project" value="UniProtKB-KW"/>
</dbReference>
<dbReference type="SUPFAM" id="SSF51621">
    <property type="entry name" value="Phosphoenolpyruvate/pyruvate domain"/>
    <property type="match status" value="1"/>
</dbReference>
<comment type="cofactor">
    <cofactor evidence="1">
        <name>Mg(2+)</name>
        <dbReference type="ChEBI" id="CHEBI:18420"/>
    </cofactor>
</comment>
<proteinExistence type="predicted"/>
<evidence type="ECO:0000256" key="3">
    <source>
        <dbReference type="ARBA" id="ARBA00022842"/>
    </source>
</evidence>
<dbReference type="PIRSF" id="PIRSF015582">
    <property type="entry name" value="Cit_lyase_B"/>
    <property type="match status" value="1"/>
</dbReference>
<keyword evidence="3" id="KW-0460">Magnesium</keyword>
<organism evidence="4 5">
    <name type="scientific">Streptomyces lannensis</name>
    <dbReference type="NCBI Taxonomy" id="766498"/>
    <lineage>
        <taxon>Bacteria</taxon>
        <taxon>Bacillati</taxon>
        <taxon>Actinomycetota</taxon>
        <taxon>Actinomycetes</taxon>
        <taxon>Kitasatosporales</taxon>
        <taxon>Streptomycetaceae</taxon>
        <taxon>Streptomyces</taxon>
    </lineage>
</organism>
<gene>
    <name evidence="4" type="ORF">GCM10022207_17770</name>
</gene>
<dbReference type="RefSeq" id="WP_331267252.1">
    <property type="nucleotide sequence ID" value="NZ_BAAAZA010000004.1"/>
</dbReference>
<comment type="caution">
    <text evidence="4">The sequence shown here is derived from an EMBL/GenBank/DDBJ whole genome shotgun (WGS) entry which is preliminary data.</text>
</comment>
<dbReference type="Proteomes" id="UP001501563">
    <property type="component" value="Unassembled WGS sequence"/>
</dbReference>
<dbReference type="Pfam" id="PF15617">
    <property type="entry name" value="C-C_Bond_Lyase"/>
    <property type="match status" value="1"/>
</dbReference>
<evidence type="ECO:0000313" key="5">
    <source>
        <dbReference type="Proteomes" id="UP001501563"/>
    </source>
</evidence>
<protein>
    <submittedName>
        <fullName evidence="4">HpcH/HpaI aldolase/citrate lyase family protein</fullName>
    </submittedName>
</protein>
<keyword evidence="5" id="KW-1185">Reference proteome</keyword>
<keyword evidence="4" id="KW-0456">Lyase</keyword>
<dbReference type="PANTHER" id="PTHR32308">
    <property type="entry name" value="LYASE BETA SUBUNIT, PUTATIVE (AFU_ORTHOLOGUE AFUA_4G13030)-RELATED"/>
    <property type="match status" value="1"/>
</dbReference>
<dbReference type="EMBL" id="BAAAZA010000004">
    <property type="protein sequence ID" value="GAA3854948.1"/>
    <property type="molecule type" value="Genomic_DNA"/>
</dbReference>
<reference evidence="5" key="1">
    <citation type="journal article" date="2019" name="Int. J. Syst. Evol. Microbiol.">
        <title>The Global Catalogue of Microorganisms (GCM) 10K type strain sequencing project: providing services to taxonomists for standard genome sequencing and annotation.</title>
        <authorList>
            <consortium name="The Broad Institute Genomics Platform"/>
            <consortium name="The Broad Institute Genome Sequencing Center for Infectious Disease"/>
            <person name="Wu L."/>
            <person name="Ma J."/>
        </authorList>
    </citation>
    <scope>NUCLEOTIDE SEQUENCE [LARGE SCALE GENOMIC DNA]</scope>
    <source>
        <strain evidence="5">JCM 16578</strain>
    </source>
</reference>
<dbReference type="Gene3D" id="3.20.20.60">
    <property type="entry name" value="Phosphoenolpyruvate-binding domains"/>
    <property type="match status" value="2"/>
</dbReference>
<dbReference type="PANTHER" id="PTHR32308:SF10">
    <property type="entry name" value="CITRATE LYASE SUBUNIT BETA"/>
    <property type="match status" value="1"/>
</dbReference>